<protein>
    <submittedName>
        <fullName evidence="3">Ferrous iron transport protein A</fullName>
    </submittedName>
</protein>
<dbReference type="Pfam" id="PF04023">
    <property type="entry name" value="FeoA"/>
    <property type="match status" value="1"/>
</dbReference>
<name>A0A2Z4IHI7_9BACT</name>
<proteinExistence type="predicted"/>
<dbReference type="KEGG" id="est:DN752_10860"/>
<keyword evidence="1" id="KW-0408">Iron</keyword>
<reference evidence="3 4" key="1">
    <citation type="submission" date="2018-06" db="EMBL/GenBank/DDBJ databases">
        <title>Echinicola strongylocentroti sp. nov., isolated from a sea urchin Strongylocentrotus intermedius.</title>
        <authorList>
            <person name="Bae S.S."/>
        </authorList>
    </citation>
    <scope>NUCLEOTIDE SEQUENCE [LARGE SCALE GENOMIC DNA]</scope>
    <source>
        <strain evidence="3 4">MEBiC08714</strain>
    </source>
</reference>
<dbReference type="AlphaFoldDB" id="A0A2Z4IHI7"/>
<evidence type="ECO:0000313" key="3">
    <source>
        <dbReference type="EMBL" id="AWW30582.1"/>
    </source>
</evidence>
<dbReference type="InterPro" id="IPR008988">
    <property type="entry name" value="Transcriptional_repressor_C"/>
</dbReference>
<sequence length="75" mass="8461">MRTADTIKKGEVAIIDKILPSELTLNLMEMGFLPGKRISLLQRAPLKDPMAFRLENTVIALRKTEAQLIEVILEN</sequence>
<dbReference type="GO" id="GO:0046914">
    <property type="term" value="F:transition metal ion binding"/>
    <property type="evidence" value="ECO:0007669"/>
    <property type="project" value="InterPro"/>
</dbReference>
<feature type="domain" description="Ferrous iron transporter FeoA-like" evidence="2">
    <location>
        <begin position="2"/>
        <end position="73"/>
    </location>
</feature>
<dbReference type="Gene3D" id="2.30.30.90">
    <property type="match status" value="1"/>
</dbReference>
<organism evidence="3 4">
    <name type="scientific">Echinicola strongylocentroti</name>
    <dbReference type="NCBI Taxonomy" id="1795355"/>
    <lineage>
        <taxon>Bacteria</taxon>
        <taxon>Pseudomonadati</taxon>
        <taxon>Bacteroidota</taxon>
        <taxon>Cytophagia</taxon>
        <taxon>Cytophagales</taxon>
        <taxon>Cyclobacteriaceae</taxon>
        <taxon>Echinicola</taxon>
    </lineage>
</organism>
<evidence type="ECO:0000313" key="4">
    <source>
        <dbReference type="Proteomes" id="UP000248688"/>
    </source>
</evidence>
<evidence type="ECO:0000256" key="1">
    <source>
        <dbReference type="ARBA" id="ARBA00023004"/>
    </source>
</evidence>
<dbReference type="RefSeq" id="WP_112783963.1">
    <property type="nucleotide sequence ID" value="NZ_CP030041.1"/>
</dbReference>
<evidence type="ECO:0000259" key="2">
    <source>
        <dbReference type="SMART" id="SM00899"/>
    </source>
</evidence>
<dbReference type="Proteomes" id="UP000248688">
    <property type="component" value="Chromosome"/>
</dbReference>
<dbReference type="PANTHER" id="PTHR42954">
    <property type="entry name" value="FE(2+) TRANSPORT PROTEIN A"/>
    <property type="match status" value="1"/>
</dbReference>
<dbReference type="SMART" id="SM00899">
    <property type="entry name" value="FeoA"/>
    <property type="match status" value="1"/>
</dbReference>
<dbReference type="SUPFAM" id="SSF50037">
    <property type="entry name" value="C-terminal domain of transcriptional repressors"/>
    <property type="match status" value="1"/>
</dbReference>
<keyword evidence="4" id="KW-1185">Reference proteome</keyword>
<dbReference type="EMBL" id="CP030041">
    <property type="protein sequence ID" value="AWW30582.1"/>
    <property type="molecule type" value="Genomic_DNA"/>
</dbReference>
<gene>
    <name evidence="3" type="ORF">DN752_10860</name>
</gene>
<dbReference type="PANTHER" id="PTHR42954:SF2">
    <property type="entry name" value="FE(2+) TRANSPORT PROTEIN A"/>
    <property type="match status" value="1"/>
</dbReference>
<dbReference type="InterPro" id="IPR052713">
    <property type="entry name" value="FeoA"/>
</dbReference>
<dbReference type="OrthoDB" id="9811076at2"/>
<accession>A0A2Z4IHI7</accession>
<dbReference type="InterPro" id="IPR038157">
    <property type="entry name" value="FeoA_core_dom"/>
</dbReference>
<dbReference type="InterPro" id="IPR007167">
    <property type="entry name" value="Fe-transptr_FeoA-like"/>
</dbReference>